<dbReference type="EMBL" id="FN667742">
    <property type="protein sequence ID" value="CBJ89304.1"/>
    <property type="molecule type" value="Genomic_DNA"/>
</dbReference>
<evidence type="ECO:0000313" key="3">
    <source>
        <dbReference type="EMBL" id="CBJ89304.1"/>
    </source>
</evidence>
<dbReference type="Gene3D" id="2.30.30.40">
    <property type="entry name" value="SH3 Domains"/>
    <property type="match status" value="1"/>
</dbReference>
<feature type="domain" description="SH3" evidence="2">
    <location>
        <begin position="1"/>
        <end position="56"/>
    </location>
</feature>
<evidence type="ECO:0000256" key="1">
    <source>
        <dbReference type="ARBA" id="ARBA00022443"/>
    </source>
</evidence>
<dbReference type="InterPro" id="IPR001452">
    <property type="entry name" value="SH3_domain"/>
</dbReference>
<protein>
    <recommendedName>
        <fullName evidence="2">SH3 domain-containing protein</fullName>
    </recommendedName>
</protein>
<accession>D3V9R6</accession>
<dbReference type="KEGG" id="xne:XNC1_1233"/>
<organism evidence="3 4">
    <name type="scientific">Xenorhabdus nematophila (strain ATCC 19061 / DSM 3370 / CCUG 14189 / LMG 1036 / NCIMB 9965 / AN6)</name>
    <dbReference type="NCBI Taxonomy" id="406817"/>
    <lineage>
        <taxon>Bacteria</taxon>
        <taxon>Pseudomonadati</taxon>
        <taxon>Pseudomonadota</taxon>
        <taxon>Gammaproteobacteria</taxon>
        <taxon>Enterobacterales</taxon>
        <taxon>Morganellaceae</taxon>
        <taxon>Xenorhabdus</taxon>
    </lineage>
</organism>
<dbReference type="Proteomes" id="UP000008075">
    <property type="component" value="Chromosome"/>
</dbReference>
<sequence>MLRKGTVIHDHVSAYPNPITLKTGECLFLEHLLNGWYWAHKNSGETGWIPQECITP</sequence>
<reference evidence="3 4" key="1">
    <citation type="journal article" date="2011" name="PLoS ONE">
        <title>The entomopathogenic bacterial endosymbionts xenorhabdus and photorhabdus: convergent lifestyles from divergent genomes.</title>
        <authorList>
            <person name="Chaston J.M."/>
            <person name="Suen G."/>
            <person name="Tucker S.L."/>
            <person name="Andersen A.W."/>
            <person name="Bhasin A."/>
            <person name="Bode E."/>
            <person name="Bode H.B."/>
            <person name="Brachmann A.O."/>
            <person name="Cowles C.E."/>
            <person name="Cowles K.N."/>
            <person name="Darby C."/>
            <person name="de Leon L."/>
            <person name="Drace K."/>
            <person name="Du Z."/>
            <person name="Givaudan A."/>
            <person name="Herbert Tran E.E."/>
            <person name="Jewell K.A."/>
            <person name="Knack J.J."/>
            <person name="Krasomil-Osterfeld K.C."/>
            <person name="Kukor R."/>
            <person name="Lanois A."/>
            <person name="Latreille P."/>
            <person name="Leimgruber N.K."/>
            <person name="Lipke C.M."/>
            <person name="Liu R."/>
            <person name="Lu X."/>
            <person name="Martens E.C."/>
            <person name="Marri P.R."/>
            <person name="Medigue C."/>
            <person name="Menard M.L."/>
            <person name="Miller N.M."/>
            <person name="Morales-Soto N."/>
            <person name="Norton S."/>
            <person name="Ogier J.C."/>
            <person name="Orchard S.S."/>
            <person name="Park D."/>
            <person name="Park Y."/>
            <person name="Qurollo B.A."/>
            <person name="Sugar D.R."/>
            <person name="Richards G.R."/>
            <person name="Rouy Z."/>
            <person name="Slominski B."/>
            <person name="Slominski K."/>
            <person name="Snyder H."/>
            <person name="Tjaden B.C."/>
            <person name="van der Hoeven R."/>
            <person name="Welch R.D."/>
            <person name="Wheeler C."/>
            <person name="Xiang B."/>
            <person name="Barbazuk B."/>
            <person name="Gaudriault S."/>
            <person name="Goodner B."/>
            <person name="Slater S.C."/>
            <person name="Forst S."/>
            <person name="Goldman B.S."/>
            <person name="Goodrich-Blair H."/>
        </authorList>
    </citation>
    <scope>NUCLEOTIDE SEQUENCE [LARGE SCALE GENOMIC DNA]</scope>
    <source>
        <strain evidence="4">ATCC 19061 / DSM 3370 / CCUG 14189 / LMG 1036 / NCIMB 9965 / AN6</strain>
    </source>
</reference>
<dbReference type="AlphaFoldDB" id="D3V9R6"/>
<dbReference type="GeneID" id="94018667"/>
<keyword evidence="1" id="KW-0728">SH3 domain</keyword>
<evidence type="ECO:0000313" key="4">
    <source>
        <dbReference type="Proteomes" id="UP000008075"/>
    </source>
</evidence>
<name>D3V9R6_XENNA</name>
<keyword evidence="4" id="KW-1185">Reference proteome</keyword>
<evidence type="ECO:0000259" key="2">
    <source>
        <dbReference type="PROSITE" id="PS50002"/>
    </source>
</evidence>
<dbReference type="Pfam" id="PF07653">
    <property type="entry name" value="SH3_2"/>
    <property type="match status" value="1"/>
</dbReference>
<dbReference type="PROSITE" id="PS50002">
    <property type="entry name" value="SH3"/>
    <property type="match status" value="1"/>
</dbReference>
<dbReference type="HOGENOM" id="CLU_3013319_0_0_6"/>
<dbReference type="SUPFAM" id="SSF50044">
    <property type="entry name" value="SH3-domain"/>
    <property type="match status" value="1"/>
</dbReference>
<dbReference type="STRING" id="406817.XNC1_1233"/>
<dbReference type="InterPro" id="IPR036028">
    <property type="entry name" value="SH3-like_dom_sf"/>
</dbReference>
<gene>
    <name evidence="3" type="ordered locus">XNC1_1233</name>
</gene>
<proteinExistence type="predicted"/>
<dbReference type="RefSeq" id="WP_010845402.1">
    <property type="nucleotide sequence ID" value="NC_014228.1"/>
</dbReference>